<dbReference type="Pfam" id="PF03556">
    <property type="entry name" value="Cullin_binding"/>
    <property type="match status" value="1"/>
</dbReference>
<dbReference type="Proteomes" id="UP001419268">
    <property type="component" value="Unassembled WGS sequence"/>
</dbReference>
<dbReference type="InterPro" id="IPR005176">
    <property type="entry name" value="PONY_dom"/>
</dbReference>
<dbReference type="GO" id="GO:0045116">
    <property type="term" value="P:protein neddylation"/>
    <property type="evidence" value="ECO:0007669"/>
    <property type="project" value="TreeGrafter"/>
</dbReference>
<dbReference type="AlphaFoldDB" id="A0AAP0IR68"/>
<feature type="domain" description="DCUN1" evidence="2">
    <location>
        <begin position="1"/>
        <end position="164"/>
    </location>
</feature>
<keyword evidence="4" id="KW-1185">Reference proteome</keyword>
<evidence type="ECO:0000256" key="1">
    <source>
        <dbReference type="RuleBase" id="RU410713"/>
    </source>
</evidence>
<dbReference type="InterPro" id="IPR042460">
    <property type="entry name" value="DCN1-like_PONY"/>
</dbReference>
<dbReference type="PROSITE" id="PS51229">
    <property type="entry name" value="DCUN1"/>
    <property type="match status" value="1"/>
</dbReference>
<dbReference type="GO" id="GO:0097602">
    <property type="term" value="F:cullin family protein binding"/>
    <property type="evidence" value="ECO:0007669"/>
    <property type="project" value="TreeGrafter"/>
</dbReference>
<dbReference type="FunFam" id="1.10.238.200:FF:000006">
    <property type="entry name" value="Defective in cullin neddylation protein"/>
    <property type="match status" value="1"/>
</dbReference>
<name>A0AAP0IR68_9MAGN</name>
<dbReference type="PANTHER" id="PTHR12281">
    <property type="entry name" value="RP42 RELATED"/>
    <property type="match status" value="1"/>
</dbReference>
<gene>
    <name evidence="3" type="ORF">Scep_017330</name>
</gene>
<dbReference type="GO" id="GO:0000151">
    <property type="term" value="C:ubiquitin ligase complex"/>
    <property type="evidence" value="ECO:0007669"/>
    <property type="project" value="TreeGrafter"/>
</dbReference>
<proteinExistence type="predicted"/>
<dbReference type="Gene3D" id="1.10.238.200">
    <property type="entry name" value="Cullin, PONY binding domain"/>
    <property type="match status" value="1"/>
</dbReference>
<dbReference type="InterPro" id="IPR014764">
    <property type="entry name" value="DCN-prot"/>
</dbReference>
<evidence type="ECO:0000313" key="4">
    <source>
        <dbReference type="Proteomes" id="UP001419268"/>
    </source>
</evidence>
<evidence type="ECO:0000313" key="3">
    <source>
        <dbReference type="EMBL" id="KAK9119237.1"/>
    </source>
</evidence>
<dbReference type="GO" id="GO:0031624">
    <property type="term" value="F:ubiquitin conjugating enzyme binding"/>
    <property type="evidence" value="ECO:0007669"/>
    <property type="project" value="TreeGrafter"/>
</dbReference>
<sequence>MDRSTSIFLDIFQIYSRFCDIRSSDDANAREMLVELLKSVEFRWQARNSVFDDLSKLMFHLDLMVDSCRFTCFYDFVFFLCRENGQKNITIEMALAAWRLVLKGRFRLLNEWCNFVEKHQRYNISEDTWQQVLAFSRCVHEDLEGYDPKGAWPVIIDDFVEYMHRIRTSSCNCCDAEVQTCMANAGFHAGRKGFSGLKRKPAISYYEREIEPLNSLNSNSWSFDLFSLKRNRKDELDNKQENRETRPAGDATDDCMDVVKHNGALASACMVEGSLSEGFAGLLSSSPCLHLNQKRVPYT</sequence>
<protein>
    <recommendedName>
        <fullName evidence="1">Defective in cullin neddylation protein</fullName>
    </recommendedName>
</protein>
<dbReference type="PANTHER" id="PTHR12281:SF31">
    <property type="entry name" value="DCN1-LIKE PROTEIN 3"/>
    <property type="match status" value="1"/>
</dbReference>
<reference evidence="3 4" key="1">
    <citation type="submission" date="2024-01" db="EMBL/GenBank/DDBJ databases">
        <title>Genome assemblies of Stephania.</title>
        <authorList>
            <person name="Yang L."/>
        </authorList>
    </citation>
    <scope>NUCLEOTIDE SEQUENCE [LARGE SCALE GENOMIC DNA]</scope>
    <source>
        <strain evidence="3">JXDWG</strain>
        <tissue evidence="3">Leaf</tissue>
    </source>
</reference>
<accession>A0AAP0IR68</accession>
<organism evidence="3 4">
    <name type="scientific">Stephania cephalantha</name>
    <dbReference type="NCBI Taxonomy" id="152367"/>
    <lineage>
        <taxon>Eukaryota</taxon>
        <taxon>Viridiplantae</taxon>
        <taxon>Streptophyta</taxon>
        <taxon>Embryophyta</taxon>
        <taxon>Tracheophyta</taxon>
        <taxon>Spermatophyta</taxon>
        <taxon>Magnoliopsida</taxon>
        <taxon>Ranunculales</taxon>
        <taxon>Menispermaceae</taxon>
        <taxon>Menispermoideae</taxon>
        <taxon>Cissampelideae</taxon>
        <taxon>Stephania</taxon>
    </lineage>
</organism>
<comment type="caution">
    <text evidence="3">The sequence shown here is derived from an EMBL/GenBank/DDBJ whole genome shotgun (WGS) entry which is preliminary data.</text>
</comment>
<comment type="function">
    <text evidence="1">Neddylation of cullins play an essential role in the regulation of SCF-type complexes activity.</text>
</comment>
<evidence type="ECO:0000259" key="2">
    <source>
        <dbReference type="PROSITE" id="PS51229"/>
    </source>
</evidence>
<dbReference type="EMBL" id="JBBNAG010000007">
    <property type="protein sequence ID" value="KAK9119237.1"/>
    <property type="molecule type" value="Genomic_DNA"/>
</dbReference>
<dbReference type="GO" id="GO:0032182">
    <property type="term" value="F:ubiquitin-like protein binding"/>
    <property type="evidence" value="ECO:0007669"/>
    <property type="project" value="TreeGrafter"/>
</dbReference>